<evidence type="ECO:0000313" key="3">
    <source>
        <dbReference type="Proteomes" id="UP000267249"/>
    </source>
</evidence>
<feature type="transmembrane region" description="Helical" evidence="1">
    <location>
        <begin position="181"/>
        <end position="200"/>
    </location>
</feature>
<feature type="transmembrane region" description="Helical" evidence="1">
    <location>
        <begin position="1155"/>
        <end position="1174"/>
    </location>
</feature>
<feature type="transmembrane region" description="Helical" evidence="1">
    <location>
        <begin position="313"/>
        <end position="329"/>
    </location>
</feature>
<feature type="transmembrane region" description="Helical" evidence="1">
    <location>
        <begin position="727"/>
        <end position="748"/>
    </location>
</feature>
<feature type="transmembrane region" description="Helical" evidence="1">
    <location>
        <begin position="1126"/>
        <end position="1143"/>
    </location>
</feature>
<feature type="transmembrane region" description="Helical" evidence="1">
    <location>
        <begin position="787"/>
        <end position="809"/>
    </location>
</feature>
<keyword evidence="1" id="KW-1133">Transmembrane helix</keyword>
<protein>
    <recommendedName>
        <fullName evidence="4">DUF2157 domain-containing protein</fullName>
    </recommendedName>
</protein>
<evidence type="ECO:0000256" key="1">
    <source>
        <dbReference type="SAM" id="Phobius"/>
    </source>
</evidence>
<accession>A0AAN1QM44</accession>
<feature type="transmembrane region" description="Helical" evidence="1">
    <location>
        <begin position="335"/>
        <end position="352"/>
    </location>
</feature>
<feature type="transmembrane region" description="Helical" evidence="1">
    <location>
        <begin position="670"/>
        <end position="686"/>
    </location>
</feature>
<feature type="transmembrane region" description="Helical" evidence="1">
    <location>
        <begin position="760"/>
        <end position="781"/>
    </location>
</feature>
<feature type="transmembrane region" description="Helical" evidence="1">
    <location>
        <begin position="509"/>
        <end position="528"/>
    </location>
</feature>
<proteinExistence type="predicted"/>
<feature type="transmembrane region" description="Helical" evidence="1">
    <location>
        <begin position="972"/>
        <end position="989"/>
    </location>
</feature>
<feature type="transmembrane region" description="Helical" evidence="1">
    <location>
        <begin position="563"/>
        <end position="581"/>
    </location>
</feature>
<keyword evidence="1" id="KW-0472">Membrane</keyword>
<evidence type="ECO:0000313" key="2">
    <source>
        <dbReference type="EMBL" id="AZB71908.1"/>
    </source>
</evidence>
<evidence type="ECO:0008006" key="4">
    <source>
        <dbReference type="Google" id="ProtNLM"/>
    </source>
</evidence>
<keyword evidence="1" id="KW-0812">Transmembrane</keyword>
<organism evidence="2 3">
    <name type="scientific">Synechococcus elongatus PCC 11801</name>
    <dbReference type="NCBI Taxonomy" id="2219813"/>
    <lineage>
        <taxon>Bacteria</taxon>
        <taxon>Bacillati</taxon>
        <taxon>Cyanobacteriota</taxon>
        <taxon>Cyanophyceae</taxon>
        <taxon>Synechococcales</taxon>
        <taxon>Synechococcaceae</taxon>
        <taxon>Synechococcus</taxon>
    </lineage>
</organism>
<feature type="transmembrane region" description="Helical" evidence="1">
    <location>
        <begin position="212"/>
        <end position="230"/>
    </location>
</feature>
<feature type="transmembrane region" description="Helical" evidence="1">
    <location>
        <begin position="117"/>
        <end position="135"/>
    </location>
</feature>
<feature type="transmembrane region" description="Helical" evidence="1">
    <location>
        <begin position="872"/>
        <end position="893"/>
    </location>
</feature>
<dbReference type="EMBL" id="CP030139">
    <property type="protein sequence ID" value="AZB71908.1"/>
    <property type="molecule type" value="Genomic_DNA"/>
</dbReference>
<feature type="transmembrane region" description="Helical" evidence="1">
    <location>
        <begin position="945"/>
        <end position="965"/>
    </location>
</feature>
<dbReference type="RefSeq" id="WP_208675613.1">
    <property type="nucleotide sequence ID" value="NZ_CP030139.2"/>
</dbReference>
<feature type="transmembrane region" description="Helical" evidence="1">
    <location>
        <begin position="540"/>
        <end position="557"/>
    </location>
</feature>
<feature type="transmembrane region" description="Helical" evidence="1">
    <location>
        <begin position="286"/>
        <end position="301"/>
    </location>
</feature>
<feature type="transmembrane region" description="Helical" evidence="1">
    <location>
        <begin position="90"/>
        <end position="111"/>
    </location>
</feature>
<feature type="transmembrane region" description="Helical" evidence="1">
    <location>
        <begin position="1001"/>
        <end position="1022"/>
    </location>
</feature>
<feature type="transmembrane region" description="Helical" evidence="1">
    <location>
        <begin position="359"/>
        <end position="379"/>
    </location>
</feature>
<feature type="transmembrane region" description="Helical" evidence="1">
    <location>
        <begin position="698"/>
        <end position="721"/>
    </location>
</feature>
<feature type="transmembrane region" description="Helical" evidence="1">
    <location>
        <begin position="399"/>
        <end position="420"/>
    </location>
</feature>
<feature type="transmembrane region" description="Helical" evidence="1">
    <location>
        <begin position="147"/>
        <end position="169"/>
    </location>
</feature>
<feature type="transmembrane region" description="Helical" evidence="1">
    <location>
        <begin position="905"/>
        <end position="925"/>
    </location>
</feature>
<feature type="transmembrane region" description="Helical" evidence="1">
    <location>
        <begin position="1095"/>
        <end position="1114"/>
    </location>
</feature>
<dbReference type="AlphaFoldDB" id="A0AAN1QM44"/>
<reference evidence="2 3" key="1">
    <citation type="journal article" date="2018" name="Sci. Rep.">
        <title>Genome Features and Biochemical Characteristics of a Robust, Fast Growing and Naturally Transformable Cyanobacterium Synechococcus elongatus PCC 11801 Isolated from India.</title>
        <authorList>
            <person name="Jaiswal D."/>
            <person name="Sengupta A."/>
            <person name="Sohoni S."/>
            <person name="Sengupta S."/>
            <person name="Phadnavis A.G."/>
            <person name="Pakrasi H.B."/>
            <person name="Wangikar P.P."/>
        </authorList>
    </citation>
    <scope>NUCLEOTIDE SEQUENCE [LARGE SCALE GENOMIC DNA]</scope>
    <source>
        <strain evidence="2 3">PCC 11801</strain>
    </source>
</reference>
<sequence>MLPLPLDLRVDPDDPRVLEGLEALLQLQLIEPDQVLQVARRYLSSPLPAPAVVAPAAIAPARARQPVAPVRQPKPPSRWQRIWVSFADELSVRWILFLGVFLVVLSSGVLVATQWTYFPAIAQYLVLWSYTLLFWGCSRWAVRQANLTLTATSLEAVALLLLPFNFWAIDGLVIRSEGPGLALLSIALAILAAGILLAIAQRTYRQSHYAPQLFWCLIGLLLCQLGWQTIWPAQVAVYGAVLLCLGLLPNRAGNSSEGLSRSGQVWSLFALGVILLRAIAAESVPIASLGIAIALLGWLLWSEPRRAGLGKDSLEWLGAGLILLAWWVTIGWDAWQALGVTAIAGLCLVQRLQATRRSWTLIALFGIGLLGCLLLEPVIPETWRQGFVVTVAQDPEVSLTVYSLTLLPYVLIWLGISLGLGWRWQQPRLSRIAEQLALGLGVVLALLSLFDPWLRSLVWTTDALLLAGFTYGSRPQWRPRLLTLTYWTGLIAIVFWASTLANWSTLLPWGVFTGAIALSQLGLMVWRPRSAHHQHWWRQFQAGALLLSVSSALLLGLNFETPLAIALLWFLLPLGWTGLAGHFAKPRSRRRRLALTSSLLLGLGCLLAAVITLEATNPLRVLQLAFLLASLIQIANVRFLPVLPQAVYHGGLLLCLEGVILLRWPIAQHWWTVGALTVGVLWLLRTQFQRLRNLLGRIYSRAAAGWGLAIAITLLVSYFPLYVLGRFSLVATATSAAASTAFWILSAVTIARYWRRPTSVAVVLWAVTTQWAIAATVQSLVSSGSEVAWSLAIANLLLAGVGIGLMPVLPSRFSRLEWVRWLPLLGVGLGLVWRLGLFNAYSGTTELLAAAVVFTQHRQVIQRQANHWGLGLLRLLGFLLISCGLYELLLYALLQSQGGNPIDGLLLLSLLGIATAAVYRSLVVWRSRSAASFYAIPLTNWRLAAHLHWGLAGFIQVLTLPVLLFSQPTGSVLSLAVCLLLASYAWLQARCSPERSPSRWSQLWVYVGCLEAIGSAVQLRLLWPELAVLDPIRVLLIALLSLAMLQFPWARFGWQAAPWQRVAVCLPIVALLTDALNSTYLGLIAVGLFYVRVALFYDAIRWTYISLLVVNWIFGKLSTDLVISEPLIPAMHLGLSILYIAQVDPALVEPQARSLRHFIRILGSSLICLTALLFYRETGFTPILVSILTVLLGLGLQIRALLYVGTSTFVLTGAYHLILWMTSDAFAKWVAGLVIGIVLISLAANFEQHRLQITKTTQSLKERLTSWE</sequence>
<feature type="transmembrane region" description="Helical" evidence="1">
    <location>
        <begin position="1180"/>
        <end position="1196"/>
    </location>
</feature>
<feature type="transmembrane region" description="Helical" evidence="1">
    <location>
        <begin position="1034"/>
        <end position="1054"/>
    </location>
</feature>
<name>A0AAN1QM44_SYNEL</name>
<gene>
    <name evidence="2" type="ORF">DOP62_03435</name>
</gene>
<feature type="transmembrane region" description="Helical" evidence="1">
    <location>
        <begin position="1226"/>
        <end position="1246"/>
    </location>
</feature>
<feature type="transmembrane region" description="Helical" evidence="1">
    <location>
        <begin position="484"/>
        <end position="503"/>
    </location>
</feature>
<feature type="transmembrane region" description="Helical" evidence="1">
    <location>
        <begin position="1066"/>
        <end position="1088"/>
    </location>
</feature>
<feature type="transmembrane region" description="Helical" evidence="1">
    <location>
        <begin position="593"/>
        <end position="613"/>
    </location>
</feature>
<dbReference type="Proteomes" id="UP000267249">
    <property type="component" value="Chromosome"/>
</dbReference>